<dbReference type="InterPro" id="IPR028994">
    <property type="entry name" value="Integrin_alpha_N"/>
</dbReference>
<keyword evidence="1 2" id="KW-0732">Signal</keyword>
<dbReference type="EMBL" id="FQWS01000001">
    <property type="protein sequence ID" value="SHG90530.1"/>
    <property type="molecule type" value="Genomic_DNA"/>
</dbReference>
<evidence type="ECO:0000259" key="4">
    <source>
        <dbReference type="Pfam" id="PF18962"/>
    </source>
</evidence>
<protein>
    <submittedName>
        <fullName evidence="5">Por secretion system C-terminal sorting domain-containing protein</fullName>
    </submittedName>
</protein>
<dbReference type="Pfam" id="PF13517">
    <property type="entry name" value="FG-GAP_3"/>
    <property type="match status" value="2"/>
</dbReference>
<dbReference type="AlphaFoldDB" id="A0A1M5NLW0"/>
<dbReference type="InterPro" id="IPR026444">
    <property type="entry name" value="Secre_tail"/>
</dbReference>
<dbReference type="InterPro" id="IPR027039">
    <property type="entry name" value="Crtac1"/>
</dbReference>
<dbReference type="InterPro" id="IPR013517">
    <property type="entry name" value="FG-GAP"/>
</dbReference>
<dbReference type="RefSeq" id="WP_083573322.1">
    <property type="nucleotide sequence ID" value="NZ_FQWS01000001.1"/>
</dbReference>
<organism evidence="5 6">
    <name type="scientific">Winogradskyella jejuensis</name>
    <dbReference type="NCBI Taxonomy" id="1089305"/>
    <lineage>
        <taxon>Bacteria</taxon>
        <taxon>Pseudomonadati</taxon>
        <taxon>Bacteroidota</taxon>
        <taxon>Flavobacteriia</taxon>
        <taxon>Flavobacteriales</taxon>
        <taxon>Flavobacteriaceae</taxon>
        <taxon>Winogradskyella</taxon>
    </lineage>
</organism>
<dbReference type="Proteomes" id="UP000184522">
    <property type="component" value="Unassembled WGS sequence"/>
</dbReference>
<sequence>MMIRLFLISIFVVFANICVNAQQFTDVTSTSGLQFVAIMPDLFGSGASIADYDNDGDLDFFAGTEFGLTNLLYNNNGNGVFQEVAVASGITSTFRCRASLWVDYNGDELLDLVLLGDCLGIDNSCTNRLQVFLYQQTSSGNFTEVLNSGLDFSDRYNILNIDDPVVGGIAAGDINNDGWLDIIITAWGRMFAGAEMSMFLNNANGTFTDITDISFPMQPTKSRYQPIFHDFNDDGYLDVYINVDFTENEFWLNNGDNTFQDISATINANSAFNEMGMAVGDYDNDGDFDLYSTNISRVEDGVLRHNIFLKNNWIENGVLGFDEVSNNATFNVGSSGWDWGTTFFDANNDGFIDLAATNGWGQGWSLDQSKLWLNVDGIAFTDISTSSNFNDTWDATSLMAFDMERDGDLDLLQSMKTNGSNNNLVRVYQNNYASTLNSNNYLVIKPRMNGANHFAIGAVVKIAYDNGTTGMRLITAGTSFYGQEPAEAFFGLADNTIVDELRIEWPDNTVTVVEDIAANQVVTITNDNVLDVNTSTISSIIAFPNPVVDTIHLESISSIESVEIYNLIGQRVFQKTYTSKEVELNMSSFVSGSYFVKIKNSNSYIETVRVLKQ</sequence>
<reference evidence="6" key="1">
    <citation type="submission" date="2016-11" db="EMBL/GenBank/DDBJ databases">
        <authorList>
            <person name="Varghese N."/>
            <person name="Submissions S."/>
        </authorList>
    </citation>
    <scope>NUCLEOTIDE SEQUENCE [LARGE SCALE GENOMIC DNA]</scope>
    <source>
        <strain evidence="6">DSM 25330</strain>
    </source>
</reference>
<feature type="signal peptide" evidence="2">
    <location>
        <begin position="1"/>
        <end position="21"/>
    </location>
</feature>
<evidence type="ECO:0000256" key="2">
    <source>
        <dbReference type="SAM" id="SignalP"/>
    </source>
</evidence>
<evidence type="ECO:0000259" key="3">
    <source>
        <dbReference type="Pfam" id="PF07593"/>
    </source>
</evidence>
<feature type="chain" id="PRO_5012725568" evidence="2">
    <location>
        <begin position="22"/>
        <end position="613"/>
    </location>
</feature>
<evidence type="ECO:0000313" key="6">
    <source>
        <dbReference type="Proteomes" id="UP000184522"/>
    </source>
</evidence>
<dbReference type="Pfam" id="PF07593">
    <property type="entry name" value="UnbV_ASPIC"/>
    <property type="match status" value="1"/>
</dbReference>
<dbReference type="Gene3D" id="2.130.10.130">
    <property type="entry name" value="Integrin alpha, N-terminal"/>
    <property type="match status" value="2"/>
</dbReference>
<feature type="domain" description="Secretion system C-terminal sorting" evidence="4">
    <location>
        <begin position="543"/>
        <end position="604"/>
    </location>
</feature>
<accession>A0A1M5NLW0</accession>
<gene>
    <name evidence="5" type="ORF">SAMN05444148_1243</name>
</gene>
<keyword evidence="6" id="KW-1185">Reference proteome</keyword>
<feature type="domain" description="ASPIC/UnbV" evidence="3">
    <location>
        <begin position="455"/>
        <end position="523"/>
    </location>
</feature>
<dbReference type="SUPFAM" id="SSF69318">
    <property type="entry name" value="Integrin alpha N-terminal domain"/>
    <property type="match status" value="1"/>
</dbReference>
<dbReference type="InterPro" id="IPR011519">
    <property type="entry name" value="UnbV_ASPIC"/>
</dbReference>
<dbReference type="NCBIfam" id="TIGR04183">
    <property type="entry name" value="Por_Secre_tail"/>
    <property type="match status" value="1"/>
</dbReference>
<dbReference type="STRING" id="1089305.SAMN05444148_1243"/>
<dbReference type="OrthoDB" id="9816120at2"/>
<dbReference type="PANTHER" id="PTHR16026:SF0">
    <property type="entry name" value="CARTILAGE ACIDIC PROTEIN 1"/>
    <property type="match status" value="1"/>
</dbReference>
<evidence type="ECO:0000256" key="1">
    <source>
        <dbReference type="ARBA" id="ARBA00022729"/>
    </source>
</evidence>
<proteinExistence type="predicted"/>
<dbReference type="PANTHER" id="PTHR16026">
    <property type="entry name" value="CARTILAGE ACIDIC PROTEIN 1"/>
    <property type="match status" value="1"/>
</dbReference>
<name>A0A1M5NLW0_9FLAO</name>
<dbReference type="Pfam" id="PF18962">
    <property type="entry name" value="Por_Secre_tail"/>
    <property type="match status" value="1"/>
</dbReference>
<evidence type="ECO:0000313" key="5">
    <source>
        <dbReference type="EMBL" id="SHG90530.1"/>
    </source>
</evidence>